<dbReference type="Proteomes" id="UP001430172">
    <property type="component" value="Unassembled WGS sequence"/>
</dbReference>
<comment type="caution">
    <text evidence="6">The sequence shown here is derived from an EMBL/GenBank/DDBJ whole genome shotgun (WGS) entry which is preliminary data.</text>
</comment>
<feature type="domain" description="UspA" evidence="5">
    <location>
        <begin position="20"/>
        <end position="159"/>
    </location>
</feature>
<dbReference type="PANTHER" id="PTHR46268">
    <property type="entry name" value="STRESS RESPONSE PROTEIN NHAX"/>
    <property type="match status" value="1"/>
</dbReference>
<keyword evidence="3" id="KW-0067">ATP-binding</keyword>
<evidence type="ECO:0000256" key="2">
    <source>
        <dbReference type="ARBA" id="ARBA00022741"/>
    </source>
</evidence>
<organism evidence="6 7">
    <name type="scientific">Phycicoccus sonneratiae</name>
    <dbReference type="NCBI Taxonomy" id="2807628"/>
    <lineage>
        <taxon>Bacteria</taxon>
        <taxon>Bacillati</taxon>
        <taxon>Actinomycetota</taxon>
        <taxon>Actinomycetes</taxon>
        <taxon>Micrococcales</taxon>
        <taxon>Intrasporangiaceae</taxon>
        <taxon>Phycicoccus</taxon>
    </lineage>
</organism>
<feature type="compositionally biased region" description="Basic and acidic residues" evidence="4">
    <location>
        <begin position="1"/>
        <end position="18"/>
    </location>
</feature>
<comment type="similarity">
    <text evidence="1">Belongs to the universal stress protein A family.</text>
</comment>
<feature type="domain" description="UspA" evidence="5">
    <location>
        <begin position="168"/>
        <end position="308"/>
    </location>
</feature>
<evidence type="ECO:0000313" key="7">
    <source>
        <dbReference type="Proteomes" id="UP001430172"/>
    </source>
</evidence>
<evidence type="ECO:0000256" key="3">
    <source>
        <dbReference type="ARBA" id="ARBA00022840"/>
    </source>
</evidence>
<protein>
    <submittedName>
        <fullName evidence="6">Universal stress protein</fullName>
    </submittedName>
</protein>
<dbReference type="InterPro" id="IPR006016">
    <property type="entry name" value="UspA"/>
</dbReference>
<dbReference type="CDD" id="cd00293">
    <property type="entry name" value="USP-like"/>
    <property type="match status" value="1"/>
</dbReference>
<reference evidence="6" key="1">
    <citation type="submission" date="2021-02" db="EMBL/GenBank/DDBJ databases">
        <title>Phycicoccus sp. MQZ13P-5T, whole genome shotgun sequence.</title>
        <authorList>
            <person name="Tuo L."/>
        </authorList>
    </citation>
    <scope>NUCLEOTIDE SEQUENCE</scope>
    <source>
        <strain evidence="6">MQZ13P-5</strain>
    </source>
</reference>
<proteinExistence type="inferred from homology"/>
<evidence type="ECO:0000256" key="1">
    <source>
        <dbReference type="ARBA" id="ARBA00008791"/>
    </source>
</evidence>
<keyword evidence="7" id="KW-1185">Reference proteome</keyword>
<sequence length="308" mass="31868">MAEDVLSRQSDRPPEGTGHRPVVAALDGSSREDSVVAWAAAAASRWGVRLDLVHVVDPGITTTPYAVFATETPWFGERLEANARERLEARAAMLRERHPGLEVSVRAPFGSPPAVLVGLSERATVVVGASTHGRLERWVLGSTALAVVAHGHGTVVVVPESLPPVEPHRVVVGADGSDAGARALAVAVGEAAAVGGRVTAVTAWTVEVEDGVVVAEPGTERWARVETRLAGGVRASVAGALADRPEVPVEVVVRHGAPAPVLLDVVREQGADLLVVGRRGHGGFAGLLMGSVSRAVAQRAPVPVAVVH</sequence>
<name>A0ABS2CJF5_9MICO</name>
<evidence type="ECO:0000259" key="5">
    <source>
        <dbReference type="Pfam" id="PF00582"/>
    </source>
</evidence>
<gene>
    <name evidence="6" type="ORF">JQN70_06400</name>
</gene>
<dbReference type="InterPro" id="IPR006015">
    <property type="entry name" value="Universal_stress_UspA"/>
</dbReference>
<keyword evidence="2" id="KW-0547">Nucleotide-binding</keyword>
<accession>A0ABS2CJF5</accession>
<dbReference type="RefSeq" id="WP_204130487.1">
    <property type="nucleotide sequence ID" value="NZ_JAFDVD010000007.1"/>
</dbReference>
<dbReference type="PANTHER" id="PTHR46268:SF27">
    <property type="entry name" value="UNIVERSAL STRESS PROTEIN RV2623"/>
    <property type="match status" value="1"/>
</dbReference>
<dbReference type="EMBL" id="JAFDVD010000007">
    <property type="protein sequence ID" value="MBM6400007.1"/>
    <property type="molecule type" value="Genomic_DNA"/>
</dbReference>
<feature type="region of interest" description="Disordered" evidence="4">
    <location>
        <begin position="1"/>
        <end position="22"/>
    </location>
</feature>
<dbReference type="Gene3D" id="3.40.50.620">
    <property type="entry name" value="HUPs"/>
    <property type="match status" value="2"/>
</dbReference>
<dbReference type="SUPFAM" id="SSF52402">
    <property type="entry name" value="Adenine nucleotide alpha hydrolases-like"/>
    <property type="match status" value="2"/>
</dbReference>
<evidence type="ECO:0000313" key="6">
    <source>
        <dbReference type="EMBL" id="MBM6400007.1"/>
    </source>
</evidence>
<evidence type="ECO:0000256" key="4">
    <source>
        <dbReference type="SAM" id="MobiDB-lite"/>
    </source>
</evidence>
<dbReference type="InterPro" id="IPR014729">
    <property type="entry name" value="Rossmann-like_a/b/a_fold"/>
</dbReference>
<dbReference type="Pfam" id="PF00582">
    <property type="entry name" value="Usp"/>
    <property type="match status" value="2"/>
</dbReference>
<dbReference type="PRINTS" id="PR01438">
    <property type="entry name" value="UNVRSLSTRESS"/>
</dbReference>